<comment type="caution">
    <text evidence="1">The sequence shown here is derived from an EMBL/GenBank/DDBJ whole genome shotgun (WGS) entry which is preliminary data.</text>
</comment>
<protein>
    <submittedName>
        <fullName evidence="1">Uncharacterized protein</fullName>
    </submittedName>
</protein>
<dbReference type="AlphaFoldDB" id="A0A8X6J470"/>
<accession>A0A8X6J470</accession>
<name>A0A8X6J470_NEPPI</name>
<dbReference type="Proteomes" id="UP000887013">
    <property type="component" value="Unassembled WGS sequence"/>
</dbReference>
<sequence length="69" mass="8044">MITNEDIFSDWMLGTDTVEVVRGFRQMKRSSFLLIDLGRREPIYSVSVKNPLRQASLYSLQHLQSERPS</sequence>
<organism evidence="1 2">
    <name type="scientific">Nephila pilipes</name>
    <name type="common">Giant wood spider</name>
    <name type="synonym">Nephila maculata</name>
    <dbReference type="NCBI Taxonomy" id="299642"/>
    <lineage>
        <taxon>Eukaryota</taxon>
        <taxon>Metazoa</taxon>
        <taxon>Ecdysozoa</taxon>
        <taxon>Arthropoda</taxon>
        <taxon>Chelicerata</taxon>
        <taxon>Arachnida</taxon>
        <taxon>Araneae</taxon>
        <taxon>Araneomorphae</taxon>
        <taxon>Entelegynae</taxon>
        <taxon>Araneoidea</taxon>
        <taxon>Nephilidae</taxon>
        <taxon>Nephila</taxon>
    </lineage>
</organism>
<keyword evidence="2" id="KW-1185">Reference proteome</keyword>
<gene>
    <name evidence="1" type="ORF">NPIL_157571</name>
</gene>
<proteinExistence type="predicted"/>
<evidence type="ECO:0000313" key="1">
    <source>
        <dbReference type="EMBL" id="GFS33287.1"/>
    </source>
</evidence>
<reference evidence="1" key="1">
    <citation type="submission" date="2020-08" db="EMBL/GenBank/DDBJ databases">
        <title>Multicomponent nature underlies the extraordinary mechanical properties of spider dragline silk.</title>
        <authorList>
            <person name="Kono N."/>
            <person name="Nakamura H."/>
            <person name="Mori M."/>
            <person name="Yoshida Y."/>
            <person name="Ohtoshi R."/>
            <person name="Malay A.D."/>
            <person name="Moran D.A.P."/>
            <person name="Tomita M."/>
            <person name="Numata K."/>
            <person name="Arakawa K."/>
        </authorList>
    </citation>
    <scope>NUCLEOTIDE SEQUENCE</scope>
</reference>
<dbReference type="EMBL" id="BMAW01042252">
    <property type="protein sequence ID" value="GFS33287.1"/>
    <property type="molecule type" value="Genomic_DNA"/>
</dbReference>
<evidence type="ECO:0000313" key="2">
    <source>
        <dbReference type="Proteomes" id="UP000887013"/>
    </source>
</evidence>